<comment type="caution">
    <text evidence="10">The sequence shown here is derived from an EMBL/GenBank/DDBJ whole genome shotgun (WGS) entry which is preliminary data.</text>
</comment>
<dbReference type="GO" id="GO:0005886">
    <property type="term" value="C:plasma membrane"/>
    <property type="evidence" value="ECO:0007669"/>
    <property type="project" value="UniProtKB-SubCell"/>
</dbReference>
<dbReference type="PANTHER" id="PTHR33908">
    <property type="entry name" value="MANNOSYLTRANSFERASE YKCB-RELATED"/>
    <property type="match status" value="1"/>
</dbReference>
<dbReference type="GO" id="GO:0016763">
    <property type="term" value="F:pentosyltransferase activity"/>
    <property type="evidence" value="ECO:0007669"/>
    <property type="project" value="TreeGrafter"/>
</dbReference>
<evidence type="ECO:0000256" key="4">
    <source>
        <dbReference type="ARBA" id="ARBA00022679"/>
    </source>
</evidence>
<dbReference type="STRING" id="1797714.A3D04_02380"/>
<evidence type="ECO:0000256" key="5">
    <source>
        <dbReference type="ARBA" id="ARBA00022692"/>
    </source>
</evidence>
<feature type="domain" description="Glycosyltransferase RgtA/B/C/D-like" evidence="9">
    <location>
        <begin position="73"/>
        <end position="232"/>
    </location>
</feature>
<keyword evidence="6 8" id="KW-1133">Transmembrane helix</keyword>
<evidence type="ECO:0000313" key="10">
    <source>
        <dbReference type="EMBL" id="OGD87794.1"/>
    </source>
</evidence>
<dbReference type="GO" id="GO:0009103">
    <property type="term" value="P:lipopolysaccharide biosynthetic process"/>
    <property type="evidence" value="ECO:0007669"/>
    <property type="project" value="UniProtKB-ARBA"/>
</dbReference>
<protein>
    <recommendedName>
        <fullName evidence="9">Glycosyltransferase RgtA/B/C/D-like domain-containing protein</fullName>
    </recommendedName>
</protein>
<keyword evidence="3" id="KW-0328">Glycosyltransferase</keyword>
<organism evidence="10 11">
    <name type="scientific">Candidatus Curtissbacteria bacterium RIFCSPHIGHO2_02_FULL_40_16b</name>
    <dbReference type="NCBI Taxonomy" id="1797714"/>
    <lineage>
        <taxon>Bacteria</taxon>
        <taxon>Candidatus Curtissiibacteriota</taxon>
    </lineage>
</organism>
<feature type="transmembrane region" description="Helical" evidence="8">
    <location>
        <begin position="317"/>
        <end position="336"/>
    </location>
</feature>
<feature type="transmembrane region" description="Helical" evidence="8">
    <location>
        <begin position="213"/>
        <end position="236"/>
    </location>
</feature>
<dbReference type="InterPro" id="IPR050297">
    <property type="entry name" value="LipidA_mod_glycosyltrf_83"/>
</dbReference>
<feature type="transmembrane region" description="Helical" evidence="8">
    <location>
        <begin position="7"/>
        <end position="23"/>
    </location>
</feature>
<dbReference type="PANTHER" id="PTHR33908:SF11">
    <property type="entry name" value="MEMBRANE PROTEIN"/>
    <property type="match status" value="1"/>
</dbReference>
<evidence type="ECO:0000259" key="9">
    <source>
        <dbReference type="Pfam" id="PF13231"/>
    </source>
</evidence>
<feature type="transmembrane region" description="Helical" evidence="8">
    <location>
        <begin position="293"/>
        <end position="311"/>
    </location>
</feature>
<accession>A0A1F5G7J0</accession>
<dbReference type="Pfam" id="PF13231">
    <property type="entry name" value="PMT_2"/>
    <property type="match status" value="1"/>
</dbReference>
<name>A0A1F5G7J0_9BACT</name>
<feature type="transmembrane region" description="Helical" evidence="8">
    <location>
        <begin position="373"/>
        <end position="390"/>
    </location>
</feature>
<keyword evidence="7 8" id="KW-0472">Membrane</keyword>
<reference evidence="10 11" key="1">
    <citation type="journal article" date="2016" name="Nat. Commun.">
        <title>Thousands of microbial genomes shed light on interconnected biogeochemical processes in an aquifer system.</title>
        <authorList>
            <person name="Anantharaman K."/>
            <person name="Brown C.T."/>
            <person name="Hug L.A."/>
            <person name="Sharon I."/>
            <person name="Castelle C.J."/>
            <person name="Probst A.J."/>
            <person name="Thomas B.C."/>
            <person name="Singh A."/>
            <person name="Wilkins M.J."/>
            <person name="Karaoz U."/>
            <person name="Brodie E.L."/>
            <person name="Williams K.H."/>
            <person name="Hubbard S.S."/>
            <person name="Banfield J.F."/>
        </authorList>
    </citation>
    <scope>NUCLEOTIDE SEQUENCE [LARGE SCALE GENOMIC DNA]</scope>
</reference>
<keyword evidence="5 8" id="KW-0812">Transmembrane</keyword>
<dbReference type="Proteomes" id="UP000177369">
    <property type="component" value="Unassembled WGS sequence"/>
</dbReference>
<dbReference type="InterPro" id="IPR038731">
    <property type="entry name" value="RgtA/B/C-like"/>
</dbReference>
<comment type="subcellular location">
    <subcellularLocation>
        <location evidence="1">Cell membrane</location>
        <topology evidence="1">Multi-pass membrane protein</topology>
    </subcellularLocation>
</comment>
<dbReference type="AlphaFoldDB" id="A0A1F5G7J0"/>
<gene>
    <name evidence="10" type="ORF">A3D04_02380</name>
</gene>
<feature type="transmembrane region" description="Helical" evidence="8">
    <location>
        <begin position="96"/>
        <end position="114"/>
    </location>
</feature>
<proteinExistence type="predicted"/>
<sequence length="513" mass="58628">MPIKKRLIILMIITLVGFTIRFYKMTDSPAGLYIDETSIGYNAYSIVETGRDEHGRFMPLFFEAFGEYKLPIYIYSVVLAQLILGPSDLSVRLPSVIFGVLTIPLLFFFVRELLTDKRYVKYKDEVAIIGTFLLAVSPWHFQFTRPGFEASSGLFFFVLALFLFFKAANQKSKNLIVFSIVSFVLTFYSYNAARIVTPITLATLLTLYCRKFHILTWATALLIGFLLSLPFLFFALSAEGLVRAKQVSIFYQPLERPIVLQFISNFWKNVSPFYLFGTGDPTIAHLTEHRMSLLYLTELPFFVIGLIVMFIKRSKEYIFILILFLMASIPPAISTLSPHSLRGFFSLPSTIFISALGLGVLVSKSDNKTFKKLIISVYVFALAISALKFVNIYHNKYAIDAGWDWQVDAKEVSLIVARLESDYDRVYFDSGLRNIAILWYLKIDPGLYQKALDRNTIGKYVFEADFSSLSSKNEKSLYVTNKHIQGTKLLQHIKYPNGEVAYGIWELNKDKIN</sequence>
<feature type="transmembrane region" description="Helical" evidence="8">
    <location>
        <begin position="150"/>
        <end position="168"/>
    </location>
</feature>
<keyword evidence="4" id="KW-0808">Transferase</keyword>
<feature type="transmembrane region" description="Helical" evidence="8">
    <location>
        <begin position="343"/>
        <end position="361"/>
    </location>
</feature>
<feature type="transmembrane region" description="Helical" evidence="8">
    <location>
        <begin position="175"/>
        <end position="193"/>
    </location>
</feature>
<evidence type="ECO:0000256" key="3">
    <source>
        <dbReference type="ARBA" id="ARBA00022676"/>
    </source>
</evidence>
<evidence type="ECO:0000313" key="11">
    <source>
        <dbReference type="Proteomes" id="UP000177369"/>
    </source>
</evidence>
<keyword evidence="2" id="KW-1003">Cell membrane</keyword>
<evidence type="ECO:0000256" key="7">
    <source>
        <dbReference type="ARBA" id="ARBA00023136"/>
    </source>
</evidence>
<evidence type="ECO:0000256" key="2">
    <source>
        <dbReference type="ARBA" id="ARBA00022475"/>
    </source>
</evidence>
<evidence type="ECO:0000256" key="1">
    <source>
        <dbReference type="ARBA" id="ARBA00004651"/>
    </source>
</evidence>
<evidence type="ECO:0000256" key="6">
    <source>
        <dbReference type="ARBA" id="ARBA00022989"/>
    </source>
</evidence>
<feature type="transmembrane region" description="Helical" evidence="8">
    <location>
        <begin position="126"/>
        <end position="144"/>
    </location>
</feature>
<evidence type="ECO:0000256" key="8">
    <source>
        <dbReference type="SAM" id="Phobius"/>
    </source>
</evidence>
<dbReference type="EMBL" id="MFBD01000043">
    <property type="protein sequence ID" value="OGD87794.1"/>
    <property type="molecule type" value="Genomic_DNA"/>
</dbReference>